<accession>A0A381Y066</accession>
<dbReference type="GO" id="GO:0016787">
    <property type="term" value="F:hydrolase activity"/>
    <property type="evidence" value="ECO:0007669"/>
    <property type="project" value="UniProtKB-KW"/>
</dbReference>
<evidence type="ECO:0000256" key="2">
    <source>
        <dbReference type="ARBA" id="ARBA00022801"/>
    </source>
</evidence>
<feature type="transmembrane region" description="Helical" evidence="3">
    <location>
        <begin position="12"/>
        <end position="34"/>
    </location>
</feature>
<dbReference type="AlphaFoldDB" id="A0A381Y066"/>
<evidence type="ECO:0000313" key="5">
    <source>
        <dbReference type="EMBL" id="SVA70439.1"/>
    </source>
</evidence>
<dbReference type="Gene3D" id="3.60.21.10">
    <property type="match status" value="1"/>
</dbReference>
<sequence length="328" mass="37349">MAQDALKSRASTWWKFIFIIALVGVGTAGGYKLYEEGSKAGCFQLTEDLIPVEINPYRVDHLQLIAVGDTGTGNEDQFKVAEGMVKVCEKYGCDLVLMLGDNFYPYGVSSHLDPQFDSKFELVYTKINKPFFAVLGNHDVKQDVLSQVLYTLKSDTWRMPNYEYSFETSAARFYGLNTNCPFSSERLRKNLNQKEKEITADDSELPWTIVFGHHSVFSNGTHGDVDIFTRLYWSWLLEGRVDLYLSGHNHHLAHLQHGNSATDYLISGAGGKHYRSTSEREKFNKSAASVLYTHNDTGFIWLDISRGKLTIRFHDSSGKKIYEYTKKR</sequence>
<dbReference type="InterPro" id="IPR029052">
    <property type="entry name" value="Metallo-depent_PP-like"/>
</dbReference>
<dbReference type="PANTHER" id="PTHR10161:SF14">
    <property type="entry name" value="TARTRATE-RESISTANT ACID PHOSPHATASE TYPE 5"/>
    <property type="match status" value="1"/>
</dbReference>
<evidence type="ECO:0000256" key="3">
    <source>
        <dbReference type="SAM" id="Phobius"/>
    </source>
</evidence>
<keyword evidence="3" id="KW-1133">Transmembrane helix</keyword>
<dbReference type="Pfam" id="PF00149">
    <property type="entry name" value="Metallophos"/>
    <property type="match status" value="1"/>
</dbReference>
<keyword evidence="1" id="KW-0732">Signal</keyword>
<feature type="domain" description="Calcineurin-like phosphoesterase" evidence="4">
    <location>
        <begin position="64"/>
        <end position="251"/>
    </location>
</feature>
<keyword evidence="2" id="KW-0378">Hydrolase</keyword>
<evidence type="ECO:0000256" key="1">
    <source>
        <dbReference type="ARBA" id="ARBA00022729"/>
    </source>
</evidence>
<protein>
    <recommendedName>
        <fullName evidence="4">Calcineurin-like phosphoesterase domain-containing protein</fullName>
    </recommendedName>
</protein>
<dbReference type="SUPFAM" id="SSF56300">
    <property type="entry name" value="Metallo-dependent phosphatases"/>
    <property type="match status" value="1"/>
</dbReference>
<name>A0A381Y066_9ZZZZ</name>
<keyword evidence="3" id="KW-0472">Membrane</keyword>
<organism evidence="5">
    <name type="scientific">marine metagenome</name>
    <dbReference type="NCBI Taxonomy" id="408172"/>
    <lineage>
        <taxon>unclassified sequences</taxon>
        <taxon>metagenomes</taxon>
        <taxon>ecological metagenomes</taxon>
    </lineage>
</organism>
<proteinExistence type="predicted"/>
<dbReference type="InterPro" id="IPR051558">
    <property type="entry name" value="Metallophosphoesterase_PAP"/>
</dbReference>
<gene>
    <name evidence="5" type="ORF">METZ01_LOCUS123293</name>
</gene>
<dbReference type="InterPro" id="IPR004843">
    <property type="entry name" value="Calcineurin-like_PHP"/>
</dbReference>
<dbReference type="PANTHER" id="PTHR10161">
    <property type="entry name" value="TARTRATE-RESISTANT ACID PHOSPHATASE TYPE 5"/>
    <property type="match status" value="1"/>
</dbReference>
<reference evidence="5" key="1">
    <citation type="submission" date="2018-05" db="EMBL/GenBank/DDBJ databases">
        <authorList>
            <person name="Lanie J.A."/>
            <person name="Ng W.-L."/>
            <person name="Kazmierczak K.M."/>
            <person name="Andrzejewski T.M."/>
            <person name="Davidsen T.M."/>
            <person name="Wayne K.J."/>
            <person name="Tettelin H."/>
            <person name="Glass J.I."/>
            <person name="Rusch D."/>
            <person name="Podicherti R."/>
            <person name="Tsui H.-C.T."/>
            <person name="Winkler M.E."/>
        </authorList>
    </citation>
    <scope>NUCLEOTIDE SEQUENCE</scope>
</reference>
<evidence type="ECO:0000259" key="4">
    <source>
        <dbReference type="Pfam" id="PF00149"/>
    </source>
</evidence>
<keyword evidence="3" id="KW-0812">Transmembrane</keyword>
<dbReference type="EMBL" id="UINC01017032">
    <property type="protein sequence ID" value="SVA70439.1"/>
    <property type="molecule type" value="Genomic_DNA"/>
</dbReference>